<dbReference type="GO" id="GO:0004075">
    <property type="term" value="F:biotin carboxylase activity"/>
    <property type="evidence" value="ECO:0007669"/>
    <property type="project" value="UniProtKB-EC"/>
</dbReference>
<dbReference type="OrthoDB" id="9807469at2"/>
<dbReference type="GO" id="GO:2001295">
    <property type="term" value="P:malonyl-CoA biosynthetic process"/>
    <property type="evidence" value="ECO:0007669"/>
    <property type="project" value="UniProtKB-UniPathway"/>
</dbReference>
<dbReference type="InterPro" id="IPR011761">
    <property type="entry name" value="ATP-grasp"/>
</dbReference>
<evidence type="ECO:0000256" key="9">
    <source>
        <dbReference type="ARBA" id="ARBA00022842"/>
    </source>
</evidence>
<evidence type="ECO:0000313" key="18">
    <source>
        <dbReference type="Proteomes" id="UP000019050"/>
    </source>
</evidence>
<evidence type="ECO:0000256" key="3">
    <source>
        <dbReference type="ARBA" id="ARBA00011750"/>
    </source>
</evidence>
<feature type="domain" description="ATP-grasp" evidence="15">
    <location>
        <begin position="120"/>
        <end position="317"/>
    </location>
</feature>
<evidence type="ECO:0000259" key="15">
    <source>
        <dbReference type="PROSITE" id="PS50975"/>
    </source>
</evidence>
<dbReference type="Pfam" id="PF02785">
    <property type="entry name" value="Biotin_carb_C"/>
    <property type="match status" value="1"/>
</dbReference>
<dbReference type="STRING" id="592010.GCWU000182_001124"/>
<evidence type="ECO:0000256" key="4">
    <source>
        <dbReference type="ARBA" id="ARBA00013263"/>
    </source>
</evidence>
<keyword evidence="14" id="KW-0276">Fatty acid metabolism</keyword>
<evidence type="ECO:0000259" key="16">
    <source>
        <dbReference type="PROSITE" id="PS50979"/>
    </source>
</evidence>
<evidence type="ECO:0000256" key="6">
    <source>
        <dbReference type="ARBA" id="ARBA00022723"/>
    </source>
</evidence>
<dbReference type="NCBIfam" id="TIGR00514">
    <property type="entry name" value="accC"/>
    <property type="match status" value="1"/>
</dbReference>
<dbReference type="HOGENOM" id="CLU_000395_3_2_9"/>
<reference evidence="17" key="1">
    <citation type="submission" date="2013-06" db="EMBL/GenBank/DDBJ databases">
        <authorList>
            <person name="Weinstock G."/>
            <person name="Sodergren E."/>
            <person name="Clifton S."/>
            <person name="Fulton L."/>
            <person name="Fulton B."/>
            <person name="Courtney L."/>
            <person name="Fronick C."/>
            <person name="Harrison M."/>
            <person name="Strong C."/>
            <person name="Farmer C."/>
            <person name="Delahaunty K."/>
            <person name="Markovic C."/>
            <person name="Hall O."/>
            <person name="Minx P."/>
            <person name="Tomlinson C."/>
            <person name="Mitreva M."/>
            <person name="Nelson J."/>
            <person name="Hou S."/>
            <person name="Wollam A."/>
            <person name="Pepin K.H."/>
            <person name="Johnson M."/>
            <person name="Bhonagiri V."/>
            <person name="Nash W.E."/>
            <person name="Warren W."/>
            <person name="Chinwalla A."/>
            <person name="Mardis E.R."/>
            <person name="Wilson R.K."/>
        </authorList>
    </citation>
    <scope>NUCLEOTIDE SEQUENCE [LARGE SCALE GENOMIC DNA]</scope>
    <source>
        <strain evidence="17">ATCC 49176</strain>
    </source>
</reference>
<evidence type="ECO:0000313" key="17">
    <source>
        <dbReference type="EMBL" id="ESK65649.1"/>
    </source>
</evidence>
<keyword evidence="7 13" id="KW-0547">Nucleotide-binding</keyword>
<dbReference type="InterPro" id="IPR004549">
    <property type="entry name" value="Acetyl_CoA_COase_biotin_COase"/>
</dbReference>
<dbReference type="PROSITE" id="PS00867">
    <property type="entry name" value="CPSASE_2"/>
    <property type="match status" value="1"/>
</dbReference>
<dbReference type="RefSeq" id="WP_023391768.1">
    <property type="nucleotide sequence ID" value="NZ_KI535340.1"/>
</dbReference>
<evidence type="ECO:0000256" key="2">
    <source>
        <dbReference type="ARBA" id="ARBA00004956"/>
    </source>
</evidence>
<protein>
    <recommendedName>
        <fullName evidence="4 14">Biotin carboxylase</fullName>
        <ecNumber evidence="4 14">6.3.4.14</ecNumber>
    </recommendedName>
    <alternativeName>
        <fullName evidence="14">Acetyl-coenzyme A carboxylase biotin carboxylase subunit A</fullName>
    </alternativeName>
</protein>
<organism evidence="17 18">
    <name type="scientific">Abiotrophia defectiva ATCC 49176</name>
    <dbReference type="NCBI Taxonomy" id="592010"/>
    <lineage>
        <taxon>Bacteria</taxon>
        <taxon>Bacillati</taxon>
        <taxon>Bacillota</taxon>
        <taxon>Bacilli</taxon>
        <taxon>Lactobacillales</taxon>
        <taxon>Aerococcaceae</taxon>
        <taxon>Abiotrophia</taxon>
    </lineage>
</organism>
<dbReference type="PROSITE" id="PS50975">
    <property type="entry name" value="ATP_GRASP"/>
    <property type="match status" value="1"/>
</dbReference>
<dbReference type="InterPro" id="IPR005481">
    <property type="entry name" value="BC-like_N"/>
</dbReference>
<comment type="catalytic activity">
    <reaction evidence="12 14">
        <text>N(6)-biotinyl-L-lysyl-[protein] + hydrogencarbonate + ATP = N(6)-carboxybiotinyl-L-lysyl-[protein] + ADP + phosphate + H(+)</text>
        <dbReference type="Rhea" id="RHEA:13501"/>
        <dbReference type="Rhea" id="RHEA-COMP:10505"/>
        <dbReference type="Rhea" id="RHEA-COMP:10506"/>
        <dbReference type="ChEBI" id="CHEBI:15378"/>
        <dbReference type="ChEBI" id="CHEBI:17544"/>
        <dbReference type="ChEBI" id="CHEBI:30616"/>
        <dbReference type="ChEBI" id="CHEBI:43474"/>
        <dbReference type="ChEBI" id="CHEBI:83144"/>
        <dbReference type="ChEBI" id="CHEBI:83145"/>
        <dbReference type="ChEBI" id="CHEBI:456216"/>
        <dbReference type="EC" id="6.3.4.14"/>
    </reaction>
</comment>
<dbReference type="InterPro" id="IPR011764">
    <property type="entry name" value="Biotin_carboxylation_dom"/>
</dbReference>
<keyword evidence="10" id="KW-0464">Manganese</keyword>
<keyword evidence="14" id="KW-0443">Lipid metabolism</keyword>
<dbReference type="FunFam" id="3.30.1490.20:FF:000018">
    <property type="entry name" value="Biotin carboxylase"/>
    <property type="match status" value="1"/>
</dbReference>
<dbReference type="FunFam" id="3.40.50.20:FF:000010">
    <property type="entry name" value="Propionyl-CoA carboxylase subunit alpha"/>
    <property type="match status" value="1"/>
</dbReference>
<evidence type="ECO:0000256" key="1">
    <source>
        <dbReference type="ARBA" id="ARBA00003761"/>
    </source>
</evidence>
<evidence type="ECO:0000256" key="11">
    <source>
        <dbReference type="ARBA" id="ARBA00023267"/>
    </source>
</evidence>
<dbReference type="InterPro" id="IPR011054">
    <property type="entry name" value="Rudment_hybrid_motif"/>
</dbReference>
<dbReference type="PANTHER" id="PTHR48095">
    <property type="entry name" value="PYRUVATE CARBOXYLASE SUBUNIT A"/>
    <property type="match status" value="1"/>
</dbReference>
<name>W1Q645_ABIDE</name>
<dbReference type="Gene3D" id="3.30.470.20">
    <property type="entry name" value="ATP-grasp fold, B domain"/>
    <property type="match status" value="1"/>
</dbReference>
<keyword evidence="18" id="KW-1185">Reference proteome</keyword>
<comment type="caution">
    <text evidence="17">The sequence shown here is derived from an EMBL/GenBank/DDBJ whole genome shotgun (WGS) entry which is preliminary data.</text>
</comment>
<dbReference type="PANTHER" id="PTHR48095:SF2">
    <property type="entry name" value="BIOTIN CARBOXYLASE, CHLOROPLASTIC"/>
    <property type="match status" value="1"/>
</dbReference>
<dbReference type="eggNOG" id="COG0439">
    <property type="taxonomic scope" value="Bacteria"/>
</dbReference>
<comment type="function">
    <text evidence="1 14">This protein is a component of the acetyl coenzyme A carboxylase complex; first, biotin carboxylase catalyzes the carboxylation of the carrier protein and then the transcarboxylase transfers the carboxyl group to form malonyl-CoA.</text>
</comment>
<keyword evidence="9" id="KW-0460">Magnesium</keyword>
<feature type="domain" description="Biotin carboxylation" evidence="16">
    <location>
        <begin position="1"/>
        <end position="447"/>
    </location>
</feature>
<dbReference type="Proteomes" id="UP000019050">
    <property type="component" value="Unassembled WGS sequence"/>
</dbReference>
<dbReference type="InterPro" id="IPR005482">
    <property type="entry name" value="Biotin_COase_C"/>
</dbReference>
<dbReference type="SUPFAM" id="SSF51246">
    <property type="entry name" value="Rudiment single hybrid motif"/>
    <property type="match status" value="1"/>
</dbReference>
<dbReference type="PROSITE" id="PS50979">
    <property type="entry name" value="BC"/>
    <property type="match status" value="1"/>
</dbReference>
<dbReference type="SMART" id="SM00878">
    <property type="entry name" value="Biotin_carb_C"/>
    <property type="match status" value="1"/>
</dbReference>
<dbReference type="SUPFAM" id="SSF56059">
    <property type="entry name" value="Glutathione synthetase ATP-binding domain-like"/>
    <property type="match status" value="1"/>
</dbReference>
<dbReference type="EMBL" id="ACIN03000007">
    <property type="protein sequence ID" value="ESK65649.1"/>
    <property type="molecule type" value="Genomic_DNA"/>
</dbReference>
<dbReference type="SUPFAM" id="SSF52440">
    <property type="entry name" value="PreATP-grasp domain"/>
    <property type="match status" value="1"/>
</dbReference>
<sequence length="463" mass="50919">MFKKVLVANRGEIAVRIIRALREMNITSVAVYSEADREALHTQLADEAICIGPAKGLDSYANPVAILSAAMVTGADAIHPGYGFLSERSDFVALCEEVNIKFIGPKSHIIEAMGNKQNARNTMKAAGVPITPGSDGLVHSLEEAHAIAQKIGFPLIIKAADGGGGKGMRRVEDPKDFEALFLQAQNETQSVYGNQDLYIEKIIYPARHIEVQLLGDEHGHVIHLGERDCSLQRNNQKVIEFAPAVCLDEDTRQAICGAAVKAASAIGYTNAGTIEFLLADNGEFYFMEMNTRLQVEHPVTEMITGVDIVQEQIKIAMGQPLSYKQEDIVLSGFAIECRLNAEDPLHQFRPAAGHIKQLVLPSGGMGLRVESGIYPQYTLPPFYDSMIAKIIVHQPSREAAFRLMERALYEVAVDGLVTNVELLEAMVADSHIQADDYHTKWLEESFMPAWLDFQKEAEATEEA</sequence>
<dbReference type="GO" id="GO:0006633">
    <property type="term" value="P:fatty acid biosynthetic process"/>
    <property type="evidence" value="ECO:0007669"/>
    <property type="project" value="UniProtKB-KW"/>
</dbReference>
<dbReference type="EC" id="6.3.4.14" evidence="4 14"/>
<dbReference type="InterPro" id="IPR005479">
    <property type="entry name" value="CPAse_ATP-bd"/>
</dbReference>
<dbReference type="AlphaFoldDB" id="W1Q645"/>
<dbReference type="NCBIfam" id="NF006367">
    <property type="entry name" value="PRK08591.1"/>
    <property type="match status" value="1"/>
</dbReference>
<dbReference type="InterPro" id="IPR016185">
    <property type="entry name" value="PreATP-grasp_dom_sf"/>
</dbReference>
<comment type="pathway">
    <text evidence="2 14">Lipid metabolism; malonyl-CoA biosynthesis; malonyl-CoA from acetyl-CoA: step 1/1.</text>
</comment>
<gene>
    <name evidence="17" type="ORF">GCWU000182_001124</name>
</gene>
<keyword evidence="14" id="KW-0444">Lipid biosynthesis</keyword>
<dbReference type="GeneID" id="84817653"/>
<dbReference type="InterPro" id="IPR051602">
    <property type="entry name" value="ACC_Biotin_Carboxylase"/>
</dbReference>
<accession>W1Q645</accession>
<keyword evidence="6" id="KW-0479">Metal-binding</keyword>
<dbReference type="GO" id="GO:0046872">
    <property type="term" value="F:metal ion binding"/>
    <property type="evidence" value="ECO:0007669"/>
    <property type="project" value="UniProtKB-KW"/>
</dbReference>
<comment type="subunit">
    <text evidence="3 14">Acetyl-CoA carboxylase is a heterohexamer of biotin carboxyl carrier protein, biotin carboxylase and the two subunits of carboxyl transferase in a 2:2 complex.</text>
</comment>
<evidence type="ECO:0000256" key="10">
    <source>
        <dbReference type="ARBA" id="ARBA00023211"/>
    </source>
</evidence>
<keyword evidence="14" id="KW-0275">Fatty acid biosynthesis</keyword>
<evidence type="ECO:0000256" key="12">
    <source>
        <dbReference type="ARBA" id="ARBA00048600"/>
    </source>
</evidence>
<dbReference type="GO" id="GO:0005524">
    <property type="term" value="F:ATP binding"/>
    <property type="evidence" value="ECO:0007669"/>
    <property type="project" value="UniProtKB-UniRule"/>
</dbReference>
<keyword evidence="8 13" id="KW-0067">ATP-binding</keyword>
<keyword evidence="11 14" id="KW-0092">Biotin</keyword>
<evidence type="ECO:0000256" key="14">
    <source>
        <dbReference type="RuleBase" id="RU365063"/>
    </source>
</evidence>
<keyword evidence="5 14" id="KW-0436">Ligase</keyword>
<dbReference type="UniPathway" id="UPA00655">
    <property type="reaction ID" value="UER00711"/>
</dbReference>
<evidence type="ECO:0000256" key="5">
    <source>
        <dbReference type="ARBA" id="ARBA00022598"/>
    </source>
</evidence>
<evidence type="ECO:0000256" key="7">
    <source>
        <dbReference type="ARBA" id="ARBA00022741"/>
    </source>
</evidence>
<dbReference type="PROSITE" id="PS00866">
    <property type="entry name" value="CPSASE_1"/>
    <property type="match status" value="1"/>
</dbReference>
<evidence type="ECO:0000256" key="13">
    <source>
        <dbReference type="PROSITE-ProRule" id="PRU00409"/>
    </source>
</evidence>
<dbReference type="Pfam" id="PF00289">
    <property type="entry name" value="Biotin_carb_N"/>
    <property type="match status" value="1"/>
</dbReference>
<dbReference type="Pfam" id="PF02786">
    <property type="entry name" value="CPSase_L_D2"/>
    <property type="match status" value="1"/>
</dbReference>
<proteinExistence type="predicted"/>
<evidence type="ECO:0000256" key="8">
    <source>
        <dbReference type="ARBA" id="ARBA00022840"/>
    </source>
</evidence>